<evidence type="ECO:0000313" key="3">
    <source>
        <dbReference type="Proteomes" id="UP000608594"/>
    </source>
</evidence>
<name>A0A926GDB9_9RHOB</name>
<dbReference type="InterPro" id="IPR018723">
    <property type="entry name" value="DUF2254_membrane"/>
</dbReference>
<protein>
    <submittedName>
        <fullName evidence="2">DUF2254 domain-containing protein</fullName>
    </submittedName>
</protein>
<gene>
    <name evidence="2" type="ORF">H4P12_06625</name>
</gene>
<keyword evidence="3" id="KW-1185">Reference proteome</keyword>
<keyword evidence="1" id="KW-0472">Membrane</keyword>
<keyword evidence="1" id="KW-1133">Transmembrane helix</keyword>
<proteinExistence type="predicted"/>
<dbReference type="Proteomes" id="UP000608594">
    <property type="component" value="Unassembled WGS sequence"/>
</dbReference>
<accession>A0A926GDB9</accession>
<dbReference type="EMBL" id="JACOQL010000002">
    <property type="protein sequence ID" value="MBC9246391.1"/>
    <property type="molecule type" value="Genomic_DNA"/>
</dbReference>
<feature type="transmembrane region" description="Helical" evidence="1">
    <location>
        <begin position="90"/>
        <end position="110"/>
    </location>
</feature>
<feature type="transmembrane region" description="Helical" evidence="1">
    <location>
        <begin position="59"/>
        <end position="78"/>
    </location>
</feature>
<sequence>MGKLSWSLGRASQTRMAHVSAYAVVGLLAALIASLSSRHLPWPLPLDITVDAIDSLSSIPATSMLTVTIFAIVGLVALKISAYGPQGRAVVFVVTLVVISSIALALLRLIERLTKLGQVIDTAGRIELATYDAMKYRLKHPFLGGRQLPKPQDHRSGIPILADTVGYVQFIAAGALSAICTDDEKERLTQVYGQAGAEKAVA</sequence>
<comment type="caution">
    <text evidence="2">The sequence shown here is derived from an EMBL/GenBank/DDBJ whole genome shotgun (WGS) entry which is preliminary data.</text>
</comment>
<dbReference type="AlphaFoldDB" id="A0A926GDB9"/>
<organism evidence="2 3">
    <name type="scientific">Paracoccus amoyensis</name>
    <dbReference type="NCBI Taxonomy" id="2760093"/>
    <lineage>
        <taxon>Bacteria</taxon>
        <taxon>Pseudomonadati</taxon>
        <taxon>Pseudomonadota</taxon>
        <taxon>Alphaproteobacteria</taxon>
        <taxon>Rhodobacterales</taxon>
        <taxon>Paracoccaceae</taxon>
        <taxon>Paracoccus</taxon>
    </lineage>
</organism>
<dbReference type="RefSeq" id="WP_187792881.1">
    <property type="nucleotide sequence ID" value="NZ_JACOQL010000002.1"/>
</dbReference>
<dbReference type="Pfam" id="PF10011">
    <property type="entry name" value="DUF2254"/>
    <property type="match status" value="1"/>
</dbReference>
<keyword evidence="1" id="KW-0812">Transmembrane</keyword>
<feature type="transmembrane region" description="Helical" evidence="1">
    <location>
        <begin position="21"/>
        <end position="39"/>
    </location>
</feature>
<evidence type="ECO:0000256" key="1">
    <source>
        <dbReference type="SAM" id="Phobius"/>
    </source>
</evidence>
<reference evidence="2" key="1">
    <citation type="submission" date="2020-08" db="EMBL/GenBank/DDBJ databases">
        <title>Paracoccus amoyensis sp. nov., isolated from the surface seawater at coast of Xiamen, Fujian.</title>
        <authorList>
            <person name="Lyu L."/>
        </authorList>
    </citation>
    <scope>NUCLEOTIDE SEQUENCE</scope>
    <source>
        <strain evidence="2">11-3</strain>
    </source>
</reference>
<evidence type="ECO:0000313" key="2">
    <source>
        <dbReference type="EMBL" id="MBC9246391.1"/>
    </source>
</evidence>